<reference evidence="9 10" key="1">
    <citation type="submission" date="2018-10" db="EMBL/GenBank/DDBJ databases">
        <title>Genomic Encyclopedia of Archaeal and Bacterial Type Strains, Phase II (KMG-II): from individual species to whole genera.</title>
        <authorList>
            <person name="Goeker M."/>
        </authorList>
    </citation>
    <scope>NUCLEOTIDE SEQUENCE [LARGE SCALE GENOMIC DNA]</scope>
    <source>
        <strain evidence="9 10">DSM 15149</strain>
    </source>
</reference>
<keyword evidence="4 7" id="KW-0812">Transmembrane</keyword>
<evidence type="ECO:0000256" key="1">
    <source>
        <dbReference type="ARBA" id="ARBA00004651"/>
    </source>
</evidence>
<feature type="transmembrane region" description="Helical" evidence="7">
    <location>
        <begin position="106"/>
        <end position="128"/>
    </location>
</feature>
<feature type="transmembrane region" description="Helical" evidence="7">
    <location>
        <begin position="370"/>
        <end position="393"/>
    </location>
</feature>
<evidence type="ECO:0000313" key="9">
    <source>
        <dbReference type="EMBL" id="RKS60292.1"/>
    </source>
</evidence>
<sequence length="409" mass="44532">MSAILPDWKRKTALFLSAQTISLLGSSIVQFSIVWYITLSTSSGEMLAISVLCAFLPQVLISLFAGVWADTYNRKLLSIASDALIALVTLGLAISFMLGFKSIELLFVALFLRSFCTGIQTPAVSAIIPQLVPKEKLLRVNGINTSLTSLMMLASPAISGFLYSQTSLENIFLVDVATAIIGISIVAFIPIPTVASDSMPDNKFQAILDGFRYLRENKLIRNLLIFLICDCFLVSPAAFLTPLLVNRTFGEESWRLAINEVTFSAGAVLGGLLISFLNEYKNKLRITAVACAFSGIFMIALGYAYWFPLYLALNVFLGMIMPCFNAPIVATFQEKVKPEMMGRIFSLVQIAMSCSLPLGMVLFGPVADYISVQSLLIICGGLILLTGTLFFMFNGEGNKEGNRESSGVV</sequence>
<keyword evidence="10" id="KW-1185">Reference proteome</keyword>
<evidence type="ECO:0000256" key="3">
    <source>
        <dbReference type="ARBA" id="ARBA00022475"/>
    </source>
</evidence>
<accession>A0ABX9SQH7</accession>
<evidence type="ECO:0000313" key="10">
    <source>
        <dbReference type="Proteomes" id="UP000280955"/>
    </source>
</evidence>
<evidence type="ECO:0000256" key="6">
    <source>
        <dbReference type="ARBA" id="ARBA00023136"/>
    </source>
</evidence>
<feature type="transmembrane region" description="Helical" evidence="7">
    <location>
        <begin position="223"/>
        <end position="245"/>
    </location>
</feature>
<keyword evidence="5 7" id="KW-1133">Transmembrane helix</keyword>
<dbReference type="PANTHER" id="PTHR43266">
    <property type="entry name" value="MACROLIDE-EFFLUX PROTEIN"/>
    <property type="match status" value="1"/>
</dbReference>
<protein>
    <submittedName>
        <fullName evidence="9">DHA3 family macrolide efflux protein-like MFS transporter</fullName>
    </submittedName>
</protein>
<evidence type="ECO:0000256" key="7">
    <source>
        <dbReference type="SAM" id="Phobius"/>
    </source>
</evidence>
<comment type="caution">
    <text evidence="9">The sequence shown here is derived from an EMBL/GenBank/DDBJ whole genome shotgun (WGS) entry which is preliminary data.</text>
</comment>
<feature type="transmembrane region" description="Helical" evidence="7">
    <location>
        <begin position="49"/>
        <end position="69"/>
    </location>
</feature>
<keyword evidence="3" id="KW-1003">Cell membrane</keyword>
<evidence type="ECO:0000256" key="5">
    <source>
        <dbReference type="ARBA" id="ARBA00022989"/>
    </source>
</evidence>
<dbReference type="InterPro" id="IPR036259">
    <property type="entry name" value="MFS_trans_sf"/>
</dbReference>
<dbReference type="Pfam" id="PF05977">
    <property type="entry name" value="MFS_3"/>
    <property type="match status" value="1"/>
</dbReference>
<comment type="subcellular location">
    <subcellularLocation>
        <location evidence="1">Cell membrane</location>
        <topology evidence="1">Multi-pass membrane protein</topology>
    </subcellularLocation>
</comment>
<gene>
    <name evidence="9" type="ORF">BDD30_2442</name>
    <name evidence="8" type="ORF">BDD30_4346</name>
</gene>
<feature type="transmembrane region" description="Helical" evidence="7">
    <location>
        <begin position="344"/>
        <end position="364"/>
    </location>
</feature>
<feature type="transmembrane region" description="Helical" evidence="7">
    <location>
        <begin position="311"/>
        <end position="332"/>
    </location>
</feature>
<evidence type="ECO:0000256" key="4">
    <source>
        <dbReference type="ARBA" id="ARBA00022692"/>
    </source>
</evidence>
<evidence type="ECO:0000313" key="8">
    <source>
        <dbReference type="EMBL" id="RKS54755.1"/>
    </source>
</evidence>
<dbReference type="EMBL" id="RBLJ01000005">
    <property type="protein sequence ID" value="RKS54755.1"/>
    <property type="molecule type" value="Genomic_DNA"/>
</dbReference>
<feature type="transmembrane region" description="Helical" evidence="7">
    <location>
        <begin position="257"/>
        <end position="277"/>
    </location>
</feature>
<feature type="transmembrane region" description="Helical" evidence="7">
    <location>
        <begin position="171"/>
        <end position="195"/>
    </location>
</feature>
<name>A0ABX9SQH7_9GAMM</name>
<keyword evidence="2" id="KW-0813">Transport</keyword>
<dbReference type="InterPro" id="IPR010290">
    <property type="entry name" value="TM_effector"/>
</dbReference>
<dbReference type="Proteomes" id="UP000280955">
    <property type="component" value="Unassembled WGS sequence"/>
</dbReference>
<dbReference type="Gene3D" id="1.20.1250.20">
    <property type="entry name" value="MFS general substrate transporter like domains"/>
    <property type="match status" value="1"/>
</dbReference>
<feature type="transmembrane region" description="Helical" evidence="7">
    <location>
        <begin position="12"/>
        <end position="37"/>
    </location>
</feature>
<feature type="transmembrane region" description="Helical" evidence="7">
    <location>
        <begin position="140"/>
        <end position="159"/>
    </location>
</feature>
<feature type="transmembrane region" description="Helical" evidence="7">
    <location>
        <begin position="284"/>
        <end position="305"/>
    </location>
</feature>
<proteinExistence type="predicted"/>
<evidence type="ECO:0000256" key="2">
    <source>
        <dbReference type="ARBA" id="ARBA00022448"/>
    </source>
</evidence>
<dbReference type="PANTHER" id="PTHR43266:SF10">
    <property type="entry name" value="BACILYSIN EXPORTER BACE-RELATED"/>
    <property type="match status" value="1"/>
</dbReference>
<dbReference type="CDD" id="cd06173">
    <property type="entry name" value="MFS_MefA_like"/>
    <property type="match status" value="1"/>
</dbReference>
<feature type="transmembrane region" description="Helical" evidence="7">
    <location>
        <begin position="76"/>
        <end position="100"/>
    </location>
</feature>
<dbReference type="SUPFAM" id="SSF103473">
    <property type="entry name" value="MFS general substrate transporter"/>
    <property type="match status" value="1"/>
</dbReference>
<keyword evidence="6 7" id="KW-0472">Membrane</keyword>
<dbReference type="EMBL" id="RBLJ01000002">
    <property type="protein sequence ID" value="RKS60292.1"/>
    <property type="molecule type" value="Genomic_DNA"/>
</dbReference>
<dbReference type="RefSeq" id="WP_015836445.1">
    <property type="nucleotide sequence ID" value="NC_012962.1"/>
</dbReference>
<organism evidence="9 10">
    <name type="scientific">Photorhabdus asymbiotica</name>
    <dbReference type="NCBI Taxonomy" id="291112"/>
    <lineage>
        <taxon>Bacteria</taxon>
        <taxon>Pseudomonadati</taxon>
        <taxon>Pseudomonadota</taxon>
        <taxon>Gammaproteobacteria</taxon>
        <taxon>Enterobacterales</taxon>
        <taxon>Morganellaceae</taxon>
        <taxon>Photorhabdus</taxon>
    </lineage>
</organism>